<proteinExistence type="predicted"/>
<evidence type="ECO:0000313" key="3">
    <source>
        <dbReference type="Proteomes" id="UP000267978"/>
    </source>
</evidence>
<evidence type="ECO:0000313" key="2">
    <source>
        <dbReference type="EMBL" id="RML27725.1"/>
    </source>
</evidence>
<feature type="compositionally biased region" description="Polar residues" evidence="1">
    <location>
        <begin position="164"/>
        <end position="179"/>
    </location>
</feature>
<dbReference type="EMBL" id="RBNO01000030">
    <property type="protein sequence ID" value="RML27725.1"/>
    <property type="molecule type" value="Genomic_DNA"/>
</dbReference>
<gene>
    <name evidence="2" type="ORF">ALQ98_100856</name>
</gene>
<protein>
    <submittedName>
        <fullName evidence="2">Uncharacterized protein</fullName>
    </submittedName>
</protein>
<reference evidence="2 3" key="1">
    <citation type="submission" date="2018-08" db="EMBL/GenBank/DDBJ databases">
        <title>Recombination of ecologically and evolutionarily significant loci maintains genetic cohesion in the Pseudomonas syringae species complex.</title>
        <authorList>
            <person name="Dillon M."/>
            <person name="Thakur S."/>
            <person name="Almeida R.N.D."/>
            <person name="Weir B.S."/>
            <person name="Guttman D.S."/>
        </authorList>
    </citation>
    <scope>NUCLEOTIDE SEQUENCE [LARGE SCALE GENOMIC DNA]</scope>
    <source>
        <strain evidence="2 3">ICMP 3946</strain>
    </source>
</reference>
<feature type="compositionally biased region" description="Basic and acidic residues" evidence="1">
    <location>
        <begin position="151"/>
        <end position="163"/>
    </location>
</feature>
<comment type="caution">
    <text evidence="2">The sequence shown here is derived from an EMBL/GenBank/DDBJ whole genome shotgun (WGS) entry which is preliminary data.</text>
</comment>
<feature type="compositionally biased region" description="Basic and acidic residues" evidence="1">
    <location>
        <begin position="181"/>
        <end position="198"/>
    </location>
</feature>
<organism evidence="2 3">
    <name type="scientific">Pseudomonas syringae pv. lapsa</name>
    <dbReference type="NCBI Taxonomy" id="199201"/>
    <lineage>
        <taxon>Bacteria</taxon>
        <taxon>Pseudomonadati</taxon>
        <taxon>Pseudomonadota</taxon>
        <taxon>Gammaproteobacteria</taxon>
        <taxon>Pseudomonadales</taxon>
        <taxon>Pseudomonadaceae</taxon>
        <taxon>Pseudomonas</taxon>
        <taxon>Pseudomonas syringae</taxon>
    </lineage>
</organism>
<dbReference type="Proteomes" id="UP000267978">
    <property type="component" value="Unassembled WGS sequence"/>
</dbReference>
<dbReference type="AlphaFoldDB" id="A0AB74A9W2"/>
<evidence type="ECO:0000256" key="1">
    <source>
        <dbReference type="SAM" id="MobiDB-lite"/>
    </source>
</evidence>
<feature type="compositionally biased region" description="Polar residues" evidence="1">
    <location>
        <begin position="128"/>
        <end position="149"/>
    </location>
</feature>
<sequence>MPVDLILLLLTKQSACHVVKVNVCRARRRRRGGNARKAARHFRCGGVKRQGGCRFFASMGAALANLVSALQDCGDDRYTQAHKDWELERSFILVDSIGTHNNPGINTAKAVASPITSPIPGPPSATSNKTQDSGKLSSLSVQLSESATRAASRDAGLDRKALSEKNSQLTEQLVGSSYDANKARHDAEVPQSRDPDRLERAKNATEFVTGSGKNPFSGMSRDQLSLIAYDESGDFTVNEKKSAWLESYRQERAWRQQVVAEGSAEYSRTGKLTDFFTSVLDHYKGLPAIEQSQYPSSYETKLQGWIDQDFNYLTNTAEGKSDAQDFIGKLLTRNESLFGDSASATDSPSTE</sequence>
<name>A0AB74A9W2_PSESX</name>
<accession>A0AB74A9W2</accession>
<feature type="region of interest" description="Disordered" evidence="1">
    <location>
        <begin position="112"/>
        <end position="198"/>
    </location>
</feature>